<keyword evidence="2" id="KW-0472">Membrane</keyword>
<proteinExistence type="predicted"/>
<gene>
    <name evidence="3" type="ORF">CRD60_05580</name>
</gene>
<feature type="compositionally biased region" description="Polar residues" evidence="1">
    <location>
        <begin position="350"/>
        <end position="389"/>
    </location>
</feature>
<dbReference type="InterPro" id="IPR008523">
    <property type="entry name" value="DUF805"/>
</dbReference>
<reference evidence="3 4" key="1">
    <citation type="submission" date="2017-10" db="EMBL/GenBank/DDBJ databases">
        <title>Bifidobacterium xylocopum sp. nov. and Bifidobacterium aemilianum sp. nov., from the carpenter bee (Xylocopa violacea) digestive tract.</title>
        <authorList>
            <person name="Alberoni D."/>
            <person name="Baffoni L."/>
            <person name="Di Gioia D."/>
            <person name="Gaggia F."/>
            <person name="Biavati B."/>
        </authorList>
    </citation>
    <scope>NUCLEOTIDE SEQUENCE [LARGE SCALE GENOMIC DNA]</scope>
    <source>
        <strain evidence="3 4">XV10</strain>
    </source>
</reference>
<sequence>MRYVQTTKGLSMSDSNPDFTGHDVPNTTPSTPAADAGSGQSFTPLSNDQNPSQATDMPVELPLAAGQPQPVPGPDAPMYGQPQPSMGQESAGYHQGDAGQANGSGQYGQPSQDYGQQIPAAAFYGQQQTSQPQYGQMPTAAPLPQGNYAAASMPWGAPVPLTKPYYGCSFIEAIKRFFMNYANFSGRASRSEYWWSFLFIALVELVLSLLNKLSNYHLGFLNGIWVLAILIPSIAIFIRRLHDSNKSGLWVLLPIGMAFIGTIVVVISLIGGAMGSGDILAIDGDLNYAALAGAGIGSLIGILIFLAAYLADIVLMILNTDPAGARFDKDAQFGGPSGQMMGQMPGANGYTPQDFNQYGQPTGQPFYGQPTTPTAYAPSNPNGQQTAGQQDHDPNAGNQQGGYPQNPNPYVGQ</sequence>
<evidence type="ECO:0000256" key="1">
    <source>
        <dbReference type="SAM" id="MobiDB-lite"/>
    </source>
</evidence>
<dbReference type="PANTHER" id="PTHR34980">
    <property type="entry name" value="INNER MEMBRANE PROTEIN-RELATED-RELATED"/>
    <property type="match status" value="1"/>
</dbReference>
<dbReference type="EMBL" id="PDCG01000004">
    <property type="protein sequence ID" value="RBP97704.1"/>
    <property type="molecule type" value="Genomic_DNA"/>
</dbReference>
<feature type="region of interest" description="Disordered" evidence="1">
    <location>
        <begin position="1"/>
        <end position="112"/>
    </location>
</feature>
<dbReference type="GO" id="GO:0005886">
    <property type="term" value="C:plasma membrane"/>
    <property type="evidence" value="ECO:0007669"/>
    <property type="project" value="TreeGrafter"/>
</dbReference>
<feature type="compositionally biased region" description="Polar residues" evidence="1">
    <location>
        <begin position="38"/>
        <end position="55"/>
    </location>
</feature>
<feature type="transmembrane region" description="Helical" evidence="2">
    <location>
        <begin position="193"/>
        <end position="210"/>
    </location>
</feature>
<evidence type="ECO:0000313" key="4">
    <source>
        <dbReference type="Proteomes" id="UP000252530"/>
    </source>
</evidence>
<keyword evidence="2" id="KW-1133">Transmembrane helix</keyword>
<feature type="transmembrane region" description="Helical" evidence="2">
    <location>
        <begin position="216"/>
        <end position="238"/>
    </location>
</feature>
<dbReference type="Pfam" id="PF05656">
    <property type="entry name" value="DUF805"/>
    <property type="match status" value="1"/>
</dbReference>
<feature type="region of interest" description="Disordered" evidence="1">
    <location>
        <begin position="342"/>
        <end position="413"/>
    </location>
</feature>
<organism evidence="3 4">
    <name type="scientific">Bifidobacterium aemilianum</name>
    <dbReference type="NCBI Taxonomy" id="2493120"/>
    <lineage>
        <taxon>Bacteria</taxon>
        <taxon>Bacillati</taxon>
        <taxon>Actinomycetota</taxon>
        <taxon>Actinomycetes</taxon>
        <taxon>Bifidobacteriales</taxon>
        <taxon>Bifidobacteriaceae</taxon>
        <taxon>Bifidobacterium</taxon>
    </lineage>
</organism>
<feature type="compositionally biased region" description="Polar residues" evidence="1">
    <location>
        <begin position="101"/>
        <end position="112"/>
    </location>
</feature>
<protein>
    <recommendedName>
        <fullName evidence="5">DUF805 domain-containing protein</fullName>
    </recommendedName>
</protein>
<feature type="transmembrane region" description="Helical" evidence="2">
    <location>
        <begin position="250"/>
        <end position="274"/>
    </location>
</feature>
<dbReference type="Proteomes" id="UP000252530">
    <property type="component" value="Unassembled WGS sequence"/>
</dbReference>
<accession>A0A366K7R5</accession>
<dbReference type="AlphaFoldDB" id="A0A366K7R5"/>
<evidence type="ECO:0000256" key="2">
    <source>
        <dbReference type="SAM" id="Phobius"/>
    </source>
</evidence>
<name>A0A366K7R5_9BIFI</name>
<feature type="transmembrane region" description="Helical" evidence="2">
    <location>
        <begin position="286"/>
        <end position="310"/>
    </location>
</feature>
<feature type="compositionally biased region" description="Polar residues" evidence="1">
    <location>
        <begin position="396"/>
        <end position="405"/>
    </location>
</feature>
<dbReference type="PANTHER" id="PTHR34980:SF2">
    <property type="entry name" value="INNER MEMBRANE PROTEIN YHAH-RELATED"/>
    <property type="match status" value="1"/>
</dbReference>
<evidence type="ECO:0000313" key="3">
    <source>
        <dbReference type="EMBL" id="RBP97704.1"/>
    </source>
</evidence>
<feature type="compositionally biased region" description="Polar residues" evidence="1">
    <location>
        <begin position="1"/>
        <end position="18"/>
    </location>
</feature>
<keyword evidence="4" id="KW-1185">Reference proteome</keyword>
<keyword evidence="2" id="KW-0812">Transmembrane</keyword>
<evidence type="ECO:0008006" key="5">
    <source>
        <dbReference type="Google" id="ProtNLM"/>
    </source>
</evidence>
<comment type="caution">
    <text evidence="3">The sequence shown here is derived from an EMBL/GenBank/DDBJ whole genome shotgun (WGS) entry which is preliminary data.</text>
</comment>